<reference evidence="3" key="1">
    <citation type="submission" date="2016-10" db="EMBL/GenBank/DDBJ databases">
        <authorList>
            <person name="Benchimol M."/>
            <person name="Almeida L.G."/>
            <person name="Vasconcelos A.T."/>
            <person name="Perreira-Neves A."/>
            <person name="Rosa I.A."/>
            <person name="Tasca T."/>
            <person name="Bogo M.R."/>
            <person name="de Souza W."/>
        </authorList>
    </citation>
    <scope>NUCLEOTIDE SEQUENCE [LARGE SCALE GENOMIC DNA]</scope>
    <source>
        <strain evidence="3">K</strain>
    </source>
</reference>
<dbReference type="OrthoDB" id="19132at2759"/>
<dbReference type="VEuPathDB" id="TrichDB:TRFO_01916"/>
<evidence type="ECO:0000256" key="1">
    <source>
        <dbReference type="SAM" id="Coils"/>
    </source>
</evidence>
<dbReference type="InterPro" id="IPR008979">
    <property type="entry name" value="Galactose-bd-like_sf"/>
</dbReference>
<keyword evidence="1" id="KW-0175">Coiled coil</keyword>
<dbReference type="Proteomes" id="UP000179807">
    <property type="component" value="Unassembled WGS sequence"/>
</dbReference>
<feature type="region of interest" description="Disordered" evidence="2">
    <location>
        <begin position="58"/>
        <end position="86"/>
    </location>
</feature>
<organism evidence="3 4">
    <name type="scientific">Tritrichomonas foetus</name>
    <dbReference type="NCBI Taxonomy" id="1144522"/>
    <lineage>
        <taxon>Eukaryota</taxon>
        <taxon>Metamonada</taxon>
        <taxon>Parabasalia</taxon>
        <taxon>Tritrichomonadida</taxon>
        <taxon>Tritrichomonadidae</taxon>
        <taxon>Tritrichomonas</taxon>
    </lineage>
</organism>
<sequence length="483" mass="57759">MESQEIAISKHTFFEYFEMSSRYEYHELYFSLEKYLHSVPFLTHILNDLICIDTFSSSSDLQNSSSGKSGKENERNNENEKENEKKEEMIAKHLEESIQSGLLRKMKYSRLYRILSSPSLFIENHHLLYDFILSLFDDFQKYNEKGKENEKSILQSFVTFLNYEEMNDEEILKLISHPLFCECYQPKHSTTMIYKLLKQQQSNEILLSTHETRFQELEQKYEEQLSKFETINKQTSHQIINEIEKQIHQQEQEIKEKLSNFEKLFLKHQTEIQNEIETKINSKFSENSKQMKNDYFDSLRQEINSIKLKLNLKYSECQYKNEPFEGIISELTKQTGRNVYESGLVDITGNRNEYYGSFSSLVNYSDERITYLSKDEKNSYLCFDFKNHQISLSHYSIKISSGRYHLRSWKIEGSNDGYYWKELDSHSNDQTLYLECQIHTFEIKHRNQQNSRYRFIRLTQTGLSSYGNNQFALTHIEFFGELY</sequence>
<dbReference type="PANTHER" id="PTHR47457:SF1">
    <property type="entry name" value="BTB DOMAIN-CONTAINING PROTEIN-RELATED"/>
    <property type="match status" value="1"/>
</dbReference>
<keyword evidence="4" id="KW-1185">Reference proteome</keyword>
<evidence type="ECO:0000256" key="2">
    <source>
        <dbReference type="SAM" id="MobiDB-lite"/>
    </source>
</evidence>
<proteinExistence type="predicted"/>
<gene>
    <name evidence="3" type="ORF">TRFO_01916</name>
</gene>
<evidence type="ECO:0000313" key="4">
    <source>
        <dbReference type="Proteomes" id="UP000179807"/>
    </source>
</evidence>
<dbReference type="PANTHER" id="PTHR47457">
    <property type="entry name" value="OS05G0345500 PROTEIN"/>
    <property type="match status" value="1"/>
</dbReference>
<name>A0A1J4JNJ7_9EUKA</name>
<evidence type="ECO:0008006" key="5">
    <source>
        <dbReference type="Google" id="ProtNLM"/>
    </source>
</evidence>
<feature type="compositionally biased region" description="Basic and acidic residues" evidence="2">
    <location>
        <begin position="69"/>
        <end position="86"/>
    </location>
</feature>
<evidence type="ECO:0000313" key="3">
    <source>
        <dbReference type="EMBL" id="OHS98836.1"/>
    </source>
</evidence>
<protein>
    <recommendedName>
        <fullName evidence="5">F5/8 type C domain-containing protein</fullName>
    </recommendedName>
</protein>
<accession>A0A1J4JNJ7</accession>
<dbReference type="RefSeq" id="XP_068351973.1">
    <property type="nucleotide sequence ID" value="XM_068490386.1"/>
</dbReference>
<comment type="caution">
    <text evidence="3">The sequence shown here is derived from an EMBL/GenBank/DDBJ whole genome shotgun (WGS) entry which is preliminary data.</text>
</comment>
<dbReference type="GeneID" id="94825090"/>
<feature type="coiled-coil region" evidence="1">
    <location>
        <begin position="207"/>
        <end position="260"/>
    </location>
</feature>
<feature type="compositionally biased region" description="Low complexity" evidence="2">
    <location>
        <begin position="58"/>
        <end position="68"/>
    </location>
</feature>
<dbReference type="EMBL" id="MLAK01001037">
    <property type="protein sequence ID" value="OHS98836.1"/>
    <property type="molecule type" value="Genomic_DNA"/>
</dbReference>
<dbReference type="Gene3D" id="2.60.120.260">
    <property type="entry name" value="Galactose-binding domain-like"/>
    <property type="match status" value="1"/>
</dbReference>
<dbReference type="AlphaFoldDB" id="A0A1J4JNJ7"/>
<dbReference type="SUPFAM" id="SSF49785">
    <property type="entry name" value="Galactose-binding domain-like"/>
    <property type="match status" value="1"/>
</dbReference>